<keyword evidence="2" id="KW-1185">Reference proteome</keyword>
<comment type="caution">
    <text evidence="1">The sequence shown here is derived from an EMBL/GenBank/DDBJ whole genome shotgun (WGS) entry which is preliminary data.</text>
</comment>
<organism evidence="1 2">
    <name type="scientific">Dictyobacter kobayashii</name>
    <dbReference type="NCBI Taxonomy" id="2014872"/>
    <lineage>
        <taxon>Bacteria</taxon>
        <taxon>Bacillati</taxon>
        <taxon>Chloroflexota</taxon>
        <taxon>Ktedonobacteria</taxon>
        <taxon>Ktedonobacterales</taxon>
        <taxon>Dictyobacteraceae</taxon>
        <taxon>Dictyobacter</taxon>
    </lineage>
</organism>
<gene>
    <name evidence="1" type="ORF">KDK_73670</name>
</gene>
<dbReference type="AlphaFoldDB" id="A0A402AWU1"/>
<evidence type="ECO:0008006" key="3">
    <source>
        <dbReference type="Google" id="ProtNLM"/>
    </source>
</evidence>
<name>A0A402AWU1_9CHLR</name>
<accession>A0A402AWU1</accession>
<proteinExistence type="predicted"/>
<evidence type="ECO:0000313" key="2">
    <source>
        <dbReference type="Proteomes" id="UP000287188"/>
    </source>
</evidence>
<dbReference type="Proteomes" id="UP000287188">
    <property type="component" value="Unassembled WGS sequence"/>
</dbReference>
<sequence length="126" mass="14389">MRLRVLVRKCFCKEPTCQRKFFAERLTPFVAPWARATARLFQIVQTLGLATRGRPGMRVTDRLSIQTSKTTILRCIMVPPSEPIGKVSSPGIDDFSFRRRRTFGTILVDLQTHQVLDSSQIARLIL</sequence>
<dbReference type="EMBL" id="BIFS01000002">
    <property type="protein sequence ID" value="GCE23567.1"/>
    <property type="molecule type" value="Genomic_DNA"/>
</dbReference>
<reference evidence="2" key="1">
    <citation type="submission" date="2018-12" db="EMBL/GenBank/DDBJ databases">
        <title>Tengunoibacter tsumagoiensis gen. nov., sp. nov., Dictyobacter kobayashii sp. nov., D. alpinus sp. nov., and D. joshuensis sp. nov. and description of Dictyobacteraceae fam. nov. within the order Ktedonobacterales isolated from Tengu-no-mugimeshi.</title>
        <authorList>
            <person name="Wang C.M."/>
            <person name="Zheng Y."/>
            <person name="Sakai Y."/>
            <person name="Toyoda A."/>
            <person name="Minakuchi Y."/>
            <person name="Abe K."/>
            <person name="Yokota A."/>
            <person name="Yabe S."/>
        </authorList>
    </citation>
    <scope>NUCLEOTIDE SEQUENCE [LARGE SCALE GENOMIC DNA]</scope>
    <source>
        <strain evidence="2">Uno11</strain>
    </source>
</reference>
<evidence type="ECO:0000313" key="1">
    <source>
        <dbReference type="EMBL" id="GCE23567.1"/>
    </source>
</evidence>
<protein>
    <recommendedName>
        <fullName evidence="3">Transposase IS204/IS1001/IS1096/IS1165 DDE domain-containing protein</fullName>
    </recommendedName>
</protein>